<dbReference type="EC" id="5.1.1.1" evidence="4 7"/>
<evidence type="ECO:0000256" key="5">
    <source>
        <dbReference type="ARBA" id="ARBA00022898"/>
    </source>
</evidence>
<evidence type="ECO:0000256" key="4">
    <source>
        <dbReference type="ARBA" id="ARBA00013089"/>
    </source>
</evidence>
<dbReference type="SUPFAM" id="SSF51419">
    <property type="entry name" value="PLP-binding barrel"/>
    <property type="match status" value="1"/>
</dbReference>
<feature type="active site" description="Proton acceptor; specific for D-alanine" evidence="7">
    <location>
        <position position="49"/>
    </location>
</feature>
<keyword evidence="6 7" id="KW-0413">Isomerase</keyword>
<feature type="binding site" evidence="7">
    <location>
        <position position="319"/>
    </location>
    <ligand>
        <name>substrate</name>
    </ligand>
</feature>
<dbReference type="Gene3D" id="3.20.20.10">
    <property type="entry name" value="Alanine racemase"/>
    <property type="match status" value="1"/>
</dbReference>
<name>A0ABT6Q8N0_9PROT</name>
<evidence type="ECO:0000256" key="6">
    <source>
        <dbReference type="ARBA" id="ARBA00023235"/>
    </source>
</evidence>
<dbReference type="NCBIfam" id="TIGR00492">
    <property type="entry name" value="alr"/>
    <property type="match status" value="1"/>
</dbReference>
<comment type="function">
    <text evidence="7">Catalyzes the interconversion of L-alanine and D-alanine. May also act on other amino acids.</text>
</comment>
<sequence>MSQPYSLIDATLFTQHAGAELYINLSAIVQNYHYLKQKVTPAQCGAVVKANAYGLGMIPVAQALAKTGCREFFVAHLDEGIALRSILGKEYLIYVLHGVPHGTESIYLEHHLIPILNDVHQLRNWVSLCKDHHNSYQAGIQFDTGMSRFGIGQDELFELQHIDWNIFQPALVMSHLACADTPNHPANQQQLEQFQALKQLVPNSRASLAASSGIFLGNNWHFDLIRAGIALYGGNPIPDQPNPMQNVISLQGKIIQTRYIPKGASIGYGATFTAPKDMRLALISIGYADGFFRAFSNKISAISPKFPTIPLALLGRVSMDSLCLDITDLPENGIQIGDKIEIIGNHYPIDILAQQADTIGYEILTSLGNRYHRIYT</sequence>
<protein>
    <recommendedName>
        <fullName evidence="4 7">Alanine racemase</fullName>
        <ecNumber evidence="4 7">5.1.1.1</ecNumber>
    </recommendedName>
</protein>
<dbReference type="GO" id="GO:0008784">
    <property type="term" value="F:alanine racemase activity"/>
    <property type="evidence" value="ECO:0007669"/>
    <property type="project" value="UniProtKB-EC"/>
</dbReference>
<evidence type="ECO:0000259" key="8">
    <source>
        <dbReference type="SMART" id="SM01005"/>
    </source>
</evidence>
<evidence type="ECO:0000256" key="2">
    <source>
        <dbReference type="ARBA" id="ARBA00001933"/>
    </source>
</evidence>
<accession>A0ABT6Q8N0</accession>
<dbReference type="PANTHER" id="PTHR30511">
    <property type="entry name" value="ALANINE RACEMASE"/>
    <property type="match status" value="1"/>
</dbReference>
<gene>
    <name evidence="9" type="primary">alr</name>
    <name evidence="9" type="ORF">QJV33_07645</name>
</gene>
<feature type="binding site" evidence="7">
    <location>
        <position position="148"/>
    </location>
    <ligand>
        <name>substrate</name>
    </ligand>
</feature>
<dbReference type="CDD" id="cd00430">
    <property type="entry name" value="PLPDE_III_AR"/>
    <property type="match status" value="1"/>
</dbReference>
<dbReference type="EMBL" id="JASBAN010000001">
    <property type="protein sequence ID" value="MDI2113146.1"/>
    <property type="molecule type" value="Genomic_DNA"/>
</dbReference>
<evidence type="ECO:0000313" key="9">
    <source>
        <dbReference type="EMBL" id="MDI2113146.1"/>
    </source>
</evidence>
<evidence type="ECO:0000256" key="3">
    <source>
        <dbReference type="ARBA" id="ARBA00007880"/>
    </source>
</evidence>
<dbReference type="HAMAP" id="MF_01201">
    <property type="entry name" value="Ala_racemase"/>
    <property type="match status" value="1"/>
</dbReference>
<dbReference type="InterPro" id="IPR001608">
    <property type="entry name" value="Ala_racemase_N"/>
</dbReference>
<reference evidence="9" key="1">
    <citation type="submission" date="2023-05" db="EMBL/GenBank/DDBJ databases">
        <title>Whole genome sequence of Commensalibacter sp.</title>
        <authorList>
            <person name="Charoenyingcharoen P."/>
            <person name="Yukphan P."/>
        </authorList>
    </citation>
    <scope>NUCLEOTIDE SEQUENCE</scope>
    <source>
        <strain evidence="9">TBRC 10068</strain>
    </source>
</reference>
<feature type="modified residue" description="N6-(pyridoxal phosphate)lysine" evidence="7">
    <location>
        <position position="49"/>
    </location>
</feature>
<evidence type="ECO:0000256" key="7">
    <source>
        <dbReference type="HAMAP-Rule" id="MF_01201"/>
    </source>
</evidence>
<dbReference type="SUPFAM" id="SSF50621">
    <property type="entry name" value="Alanine racemase C-terminal domain-like"/>
    <property type="match status" value="1"/>
</dbReference>
<dbReference type="Pfam" id="PF01168">
    <property type="entry name" value="Ala_racemase_N"/>
    <property type="match status" value="1"/>
</dbReference>
<dbReference type="RefSeq" id="WP_281462762.1">
    <property type="nucleotide sequence ID" value="NZ_JASBAN010000001.1"/>
</dbReference>
<dbReference type="PANTHER" id="PTHR30511:SF0">
    <property type="entry name" value="ALANINE RACEMASE, CATABOLIC-RELATED"/>
    <property type="match status" value="1"/>
</dbReference>
<dbReference type="InterPro" id="IPR000821">
    <property type="entry name" value="Ala_racemase"/>
</dbReference>
<dbReference type="PROSITE" id="PS00395">
    <property type="entry name" value="ALANINE_RACEMASE"/>
    <property type="match status" value="1"/>
</dbReference>
<dbReference type="SMART" id="SM01005">
    <property type="entry name" value="Ala_racemase_C"/>
    <property type="match status" value="1"/>
</dbReference>
<comment type="pathway">
    <text evidence="7">Amino-acid biosynthesis; D-alanine biosynthesis; D-alanine from L-alanine: step 1/1.</text>
</comment>
<feature type="domain" description="Alanine racemase C-terminal" evidence="8">
    <location>
        <begin position="247"/>
        <end position="376"/>
    </location>
</feature>
<dbReference type="InterPro" id="IPR029066">
    <property type="entry name" value="PLP-binding_barrel"/>
</dbReference>
<feature type="active site" description="Proton acceptor; specific for L-alanine" evidence="7">
    <location>
        <position position="268"/>
    </location>
</feature>
<dbReference type="InterPro" id="IPR009006">
    <property type="entry name" value="Ala_racemase/Decarboxylase_C"/>
</dbReference>
<proteinExistence type="inferred from homology"/>
<comment type="caution">
    <text evidence="9">The sequence shown here is derived from an EMBL/GenBank/DDBJ whole genome shotgun (WGS) entry which is preliminary data.</text>
</comment>
<dbReference type="PRINTS" id="PR00992">
    <property type="entry name" value="ALARACEMASE"/>
</dbReference>
<dbReference type="Proteomes" id="UP001431775">
    <property type="component" value="Unassembled WGS sequence"/>
</dbReference>
<keyword evidence="5 7" id="KW-0663">Pyridoxal phosphate</keyword>
<comment type="similarity">
    <text evidence="3 7">Belongs to the alanine racemase family.</text>
</comment>
<comment type="cofactor">
    <cofactor evidence="2 7">
        <name>pyridoxal 5'-phosphate</name>
        <dbReference type="ChEBI" id="CHEBI:597326"/>
    </cofactor>
</comment>
<dbReference type="Gene3D" id="2.40.37.10">
    <property type="entry name" value="Lyase, Ornithine Decarboxylase, Chain A, domain 1"/>
    <property type="match status" value="1"/>
</dbReference>
<evidence type="ECO:0000313" key="10">
    <source>
        <dbReference type="Proteomes" id="UP001431775"/>
    </source>
</evidence>
<evidence type="ECO:0000256" key="1">
    <source>
        <dbReference type="ARBA" id="ARBA00000316"/>
    </source>
</evidence>
<organism evidence="9 10">
    <name type="scientific">Commensalibacter nepenthis</name>
    <dbReference type="NCBI Taxonomy" id="3043872"/>
    <lineage>
        <taxon>Bacteria</taxon>
        <taxon>Pseudomonadati</taxon>
        <taxon>Pseudomonadota</taxon>
        <taxon>Alphaproteobacteria</taxon>
        <taxon>Acetobacterales</taxon>
        <taxon>Acetobacteraceae</taxon>
    </lineage>
</organism>
<dbReference type="Pfam" id="PF00842">
    <property type="entry name" value="Ala_racemase_C"/>
    <property type="match status" value="1"/>
</dbReference>
<keyword evidence="10" id="KW-1185">Reference proteome</keyword>
<dbReference type="InterPro" id="IPR020622">
    <property type="entry name" value="Ala_racemase_pyridoxalP-BS"/>
</dbReference>
<dbReference type="InterPro" id="IPR011079">
    <property type="entry name" value="Ala_racemase_C"/>
</dbReference>
<comment type="catalytic activity">
    <reaction evidence="1 7">
        <text>L-alanine = D-alanine</text>
        <dbReference type="Rhea" id="RHEA:20249"/>
        <dbReference type="ChEBI" id="CHEBI:57416"/>
        <dbReference type="ChEBI" id="CHEBI:57972"/>
        <dbReference type="EC" id="5.1.1.1"/>
    </reaction>
</comment>